<dbReference type="AlphaFoldDB" id="A0A3M7M968"/>
<dbReference type="GO" id="GO:0030687">
    <property type="term" value="C:preribosome, large subunit precursor"/>
    <property type="evidence" value="ECO:0007669"/>
    <property type="project" value="TreeGrafter"/>
</dbReference>
<sequence length="464" mass="52634">MEKLRAEQLTTATLLRTGGPPNLPEKHTMAAPKPNTASGLKPKNKLRRQAAFLSIKKAREADKRDARLRRKREEEKNPALREERLAQNKPATIDSKRVWDEPVGDEEDALGWAIDIERLAKRRKLEQEEAAEKADAEKEGEEEGVLAKLKKREQETVGASDDSMSDEADSMLDASESEPSLDSDMDSDLDSSAPSAPTKRAPSPTATSTTTNFELSPEFLKQKFPGIFAPPEQDPQILITTSINSTLHKEADILTGIFPNSTYIRRTQHVHAHKYSVKEIAGFAAARGYTALVILMQAEHEKKPDGLDIVMLPEGPHFHFSVSNWIEGKKLPRHATDTGHHPELILNQFKTPLGLLTARLFQNLFPEKPEIEGRQVLTLHNQRDYIFVRRHRYVFRDKRESEKPVLGDDGKPLPGVEDVRVGMQEIGPRMTLKLRRIDRGIQFKSGQEWQWKGRMDKKRTRFNM</sequence>
<keyword evidence="4" id="KW-1185">Reference proteome</keyword>
<accession>A0A3M7M968</accession>
<dbReference type="GO" id="GO:0005730">
    <property type="term" value="C:nucleolus"/>
    <property type="evidence" value="ECO:0007669"/>
    <property type="project" value="TreeGrafter"/>
</dbReference>
<dbReference type="FunFam" id="3.40.50.10480:FF:000005">
    <property type="entry name" value="Similar to RNA processing factor 1"/>
    <property type="match status" value="1"/>
</dbReference>
<evidence type="ECO:0000256" key="1">
    <source>
        <dbReference type="SAM" id="MobiDB-lite"/>
    </source>
</evidence>
<dbReference type="Pfam" id="PF04427">
    <property type="entry name" value="Brix"/>
    <property type="match status" value="1"/>
</dbReference>
<feature type="compositionally biased region" description="Basic and acidic residues" evidence="1">
    <location>
        <begin position="57"/>
        <end position="86"/>
    </location>
</feature>
<evidence type="ECO:0000313" key="3">
    <source>
        <dbReference type="EMBL" id="RMZ70929.1"/>
    </source>
</evidence>
<dbReference type="Gene3D" id="3.40.50.10480">
    <property type="entry name" value="Probable brix-domain ribosomal biogenesis protein"/>
    <property type="match status" value="1"/>
</dbReference>
<feature type="compositionally biased region" description="Basic and acidic residues" evidence="1">
    <location>
        <begin position="125"/>
        <end position="137"/>
    </location>
</feature>
<dbReference type="InterPro" id="IPR007109">
    <property type="entry name" value="Brix"/>
</dbReference>
<feature type="compositionally biased region" description="Low complexity" evidence="1">
    <location>
        <begin position="190"/>
        <end position="211"/>
    </location>
</feature>
<dbReference type="GO" id="GO:0000460">
    <property type="term" value="P:maturation of 5.8S rRNA"/>
    <property type="evidence" value="ECO:0007669"/>
    <property type="project" value="TreeGrafter"/>
</dbReference>
<organism evidence="3 4">
    <name type="scientific">Pyrenophora seminiperda CCB06</name>
    <dbReference type="NCBI Taxonomy" id="1302712"/>
    <lineage>
        <taxon>Eukaryota</taxon>
        <taxon>Fungi</taxon>
        <taxon>Dikarya</taxon>
        <taxon>Ascomycota</taxon>
        <taxon>Pezizomycotina</taxon>
        <taxon>Dothideomycetes</taxon>
        <taxon>Pleosporomycetidae</taxon>
        <taxon>Pleosporales</taxon>
        <taxon>Pleosporineae</taxon>
        <taxon>Pleosporaceae</taxon>
        <taxon>Pyrenophora</taxon>
    </lineage>
</organism>
<reference evidence="3 4" key="1">
    <citation type="journal article" date="2014" name="PLoS ONE">
        <title>De novo Genome Assembly of the Fungal Plant Pathogen Pyrenophora semeniperda.</title>
        <authorList>
            <person name="Soliai M.M."/>
            <person name="Meyer S.E."/>
            <person name="Udall J.A."/>
            <person name="Elzinga D.E."/>
            <person name="Hermansen R.A."/>
            <person name="Bodily P.M."/>
            <person name="Hart A.A."/>
            <person name="Coleman C.E."/>
        </authorList>
    </citation>
    <scope>NUCLEOTIDE SEQUENCE [LARGE SCALE GENOMIC DNA]</scope>
    <source>
        <strain evidence="3 4">CCB06</strain>
        <tissue evidence="3">Mycelium</tissue>
    </source>
</reference>
<dbReference type="PANTHER" id="PTHR22734:SF3">
    <property type="entry name" value="RIBOSOME PRODUCTION FACTOR 1"/>
    <property type="match status" value="1"/>
</dbReference>
<proteinExistence type="predicted"/>
<protein>
    <submittedName>
        <fullName evidence="3">Rna processing factor 1</fullName>
    </submittedName>
</protein>
<dbReference type="GO" id="GO:0042134">
    <property type="term" value="F:rRNA primary transcript binding"/>
    <property type="evidence" value="ECO:0007669"/>
    <property type="project" value="InterPro"/>
</dbReference>
<feature type="region of interest" description="Disordered" evidence="1">
    <location>
        <begin position="125"/>
        <end position="213"/>
    </location>
</feature>
<dbReference type="GO" id="GO:0000470">
    <property type="term" value="P:maturation of LSU-rRNA"/>
    <property type="evidence" value="ECO:0007669"/>
    <property type="project" value="TreeGrafter"/>
</dbReference>
<evidence type="ECO:0000313" key="4">
    <source>
        <dbReference type="Proteomes" id="UP000265663"/>
    </source>
</evidence>
<feature type="domain" description="Brix" evidence="2">
    <location>
        <begin position="233"/>
        <end position="443"/>
    </location>
</feature>
<dbReference type="EMBL" id="KE747825">
    <property type="protein sequence ID" value="RMZ70929.1"/>
    <property type="molecule type" value="Genomic_DNA"/>
</dbReference>
<dbReference type="InterPro" id="IPR044281">
    <property type="entry name" value="IMP4/RPF1"/>
</dbReference>
<evidence type="ECO:0000259" key="2">
    <source>
        <dbReference type="PROSITE" id="PS50833"/>
    </source>
</evidence>
<dbReference type="Proteomes" id="UP000265663">
    <property type="component" value="Unassembled WGS sequence"/>
</dbReference>
<dbReference type="SMART" id="SM00879">
    <property type="entry name" value="Brix"/>
    <property type="match status" value="1"/>
</dbReference>
<dbReference type="PROSITE" id="PS50833">
    <property type="entry name" value="BRIX"/>
    <property type="match status" value="1"/>
</dbReference>
<gene>
    <name evidence="3" type="ORF">GMOD_00008591</name>
</gene>
<feature type="compositionally biased region" description="Acidic residues" evidence="1">
    <location>
        <begin position="163"/>
        <end position="189"/>
    </location>
</feature>
<name>A0A3M7M968_9PLEO</name>
<dbReference type="SUPFAM" id="SSF52954">
    <property type="entry name" value="Class II aaRS ABD-related"/>
    <property type="match status" value="1"/>
</dbReference>
<dbReference type="PANTHER" id="PTHR22734">
    <property type="entry name" value="U3 SMALL NUCLEOLAR RIBONUCLEOPROTEIN PROTEIN IMP4"/>
    <property type="match status" value="1"/>
</dbReference>
<feature type="region of interest" description="Disordered" evidence="1">
    <location>
        <begin position="1"/>
        <end position="100"/>
    </location>
</feature>
<dbReference type="OrthoDB" id="264354at2759"/>